<protein>
    <submittedName>
        <fullName evidence="3">Tyrosine-type recombinase/integrase</fullName>
    </submittedName>
</protein>
<dbReference type="AlphaFoldDB" id="A0A9Y2L4P2"/>
<dbReference type="Proteomes" id="UP001238334">
    <property type="component" value="Chromosome"/>
</dbReference>
<keyword evidence="1" id="KW-0233">DNA recombination</keyword>
<feature type="domain" description="Tyr recombinase" evidence="2">
    <location>
        <begin position="1"/>
        <end position="139"/>
    </location>
</feature>
<reference evidence="3 4" key="1">
    <citation type="submission" date="2023-06" db="EMBL/GenBank/DDBJ databases">
        <title>Parasedimentitalea psychrophila sp. nov., a psychrophilic bacterium isolated from deep-sea sediment.</title>
        <authorList>
            <person name="Li A."/>
        </authorList>
    </citation>
    <scope>NUCLEOTIDE SEQUENCE [LARGE SCALE GENOMIC DNA]</scope>
    <source>
        <strain evidence="3 4">QS115</strain>
    </source>
</reference>
<proteinExistence type="predicted"/>
<dbReference type="GO" id="GO:0015074">
    <property type="term" value="P:DNA integration"/>
    <property type="evidence" value="ECO:0007669"/>
    <property type="project" value="InterPro"/>
</dbReference>
<organism evidence="3 4">
    <name type="scientific">Parasedimentitalea psychrophila</name>
    <dbReference type="NCBI Taxonomy" id="2997337"/>
    <lineage>
        <taxon>Bacteria</taxon>
        <taxon>Pseudomonadati</taxon>
        <taxon>Pseudomonadota</taxon>
        <taxon>Alphaproteobacteria</taxon>
        <taxon>Rhodobacterales</taxon>
        <taxon>Paracoccaceae</taxon>
        <taxon>Parasedimentitalea</taxon>
    </lineage>
</organism>
<accession>A0A9Y2L4P2</accession>
<dbReference type="SUPFAM" id="SSF56349">
    <property type="entry name" value="DNA breaking-rejoining enzymes"/>
    <property type="match status" value="1"/>
</dbReference>
<dbReference type="InterPro" id="IPR002104">
    <property type="entry name" value="Integrase_catalytic"/>
</dbReference>
<sequence>MCIGTGQRIADVLKMKWGDIQDSGIVLPQNKTKKDLRVPLTSHLSIALSNTEKRSVFILTNYRATGPWSYPGASDGVMKIRLQIGAEAYDIHALRHTTATELCLAGADDETIAAVTLQSPQMVQHYTRTVRQKVHALRSKDFRD</sequence>
<dbReference type="InterPro" id="IPR011010">
    <property type="entry name" value="DNA_brk_join_enz"/>
</dbReference>
<dbReference type="Pfam" id="PF00589">
    <property type="entry name" value="Phage_integrase"/>
    <property type="match status" value="1"/>
</dbReference>
<dbReference type="InterPro" id="IPR013762">
    <property type="entry name" value="Integrase-like_cat_sf"/>
</dbReference>
<name>A0A9Y2L4P2_9RHOB</name>
<dbReference type="GO" id="GO:0003677">
    <property type="term" value="F:DNA binding"/>
    <property type="evidence" value="ECO:0007669"/>
    <property type="project" value="InterPro"/>
</dbReference>
<evidence type="ECO:0000256" key="1">
    <source>
        <dbReference type="ARBA" id="ARBA00023172"/>
    </source>
</evidence>
<keyword evidence="4" id="KW-1185">Reference proteome</keyword>
<evidence type="ECO:0000259" key="2">
    <source>
        <dbReference type="PROSITE" id="PS51898"/>
    </source>
</evidence>
<dbReference type="Gene3D" id="1.10.443.10">
    <property type="entry name" value="Intergrase catalytic core"/>
    <property type="match status" value="1"/>
</dbReference>
<dbReference type="KEGG" id="ppso:QPJ95_14235"/>
<dbReference type="PROSITE" id="PS51898">
    <property type="entry name" value="TYR_RECOMBINASE"/>
    <property type="match status" value="1"/>
</dbReference>
<evidence type="ECO:0000313" key="3">
    <source>
        <dbReference type="EMBL" id="WIY27606.1"/>
    </source>
</evidence>
<dbReference type="EMBL" id="CP127247">
    <property type="protein sequence ID" value="WIY27606.1"/>
    <property type="molecule type" value="Genomic_DNA"/>
</dbReference>
<dbReference type="GO" id="GO:0006310">
    <property type="term" value="P:DNA recombination"/>
    <property type="evidence" value="ECO:0007669"/>
    <property type="project" value="UniProtKB-KW"/>
</dbReference>
<evidence type="ECO:0000313" key="4">
    <source>
        <dbReference type="Proteomes" id="UP001238334"/>
    </source>
</evidence>
<gene>
    <name evidence="3" type="ORF">QPJ95_14235</name>
</gene>